<dbReference type="Proteomes" id="UP000185680">
    <property type="component" value="Chromosome"/>
</dbReference>
<evidence type="ECO:0000313" key="3">
    <source>
        <dbReference type="EMBL" id="OAD41609.1"/>
    </source>
</evidence>
<keyword evidence="4" id="KW-1185">Reference proteome</keyword>
<evidence type="ECO:0000313" key="4">
    <source>
        <dbReference type="Proteomes" id="UP000185657"/>
    </source>
</evidence>
<dbReference type="EMBL" id="CP017476">
    <property type="protein sequence ID" value="AOW13329.1"/>
    <property type="molecule type" value="Genomic_DNA"/>
</dbReference>
<evidence type="ECO:0000313" key="2">
    <source>
        <dbReference type="EMBL" id="AOW13329.1"/>
    </source>
</evidence>
<dbReference type="KEGG" id="hyl:LPB072_11150"/>
<feature type="compositionally biased region" description="Basic and acidic residues" evidence="1">
    <location>
        <begin position="41"/>
        <end position="51"/>
    </location>
</feature>
<accession>A0A167HQW0</accession>
<evidence type="ECO:0000256" key="1">
    <source>
        <dbReference type="SAM" id="MobiDB-lite"/>
    </source>
</evidence>
<sequence length="117" mass="12877">MRWLVLMVITFGTVVSSIGLTSSHGLAAIVESHPSALTGPEELHGHEHADNGVEVSETDERASGQHPHHAMDHSHDIAHHLPLAWGNASPQLPHWEVMVRPWIELGQAYRLDRPPMG</sequence>
<feature type="compositionally biased region" description="Basic and acidic residues" evidence="1">
    <location>
        <begin position="58"/>
        <end position="73"/>
    </location>
</feature>
<dbReference type="AlphaFoldDB" id="A0A167HQW0"/>
<gene>
    <name evidence="2" type="ORF">LPB072_11150</name>
    <name evidence="3" type="ORF">LPB72_09765</name>
</gene>
<dbReference type="STRING" id="1763535.LPB072_11150"/>
<protein>
    <recommendedName>
        <fullName evidence="6">Cobalt transporter</fullName>
    </recommendedName>
</protein>
<name>A0A167HQW0_9BURK</name>
<proteinExistence type="predicted"/>
<evidence type="ECO:0008006" key="6">
    <source>
        <dbReference type="Google" id="ProtNLM"/>
    </source>
</evidence>
<feature type="region of interest" description="Disordered" evidence="1">
    <location>
        <begin position="37"/>
        <end position="73"/>
    </location>
</feature>
<reference evidence="3 4" key="1">
    <citation type="submission" date="2016-02" db="EMBL/GenBank/DDBJ databases">
        <title>Draft genome sequence of Hydrogenophaga sp. LPB0072.</title>
        <authorList>
            <person name="Shin S.-K."/>
            <person name="Yi H."/>
        </authorList>
    </citation>
    <scope>NUCLEOTIDE SEQUENCE [LARGE SCALE GENOMIC DNA]</scope>
    <source>
        <strain evidence="3 4">LPB0072</strain>
    </source>
</reference>
<dbReference type="EMBL" id="LVWD01000013">
    <property type="protein sequence ID" value="OAD41609.1"/>
    <property type="molecule type" value="Genomic_DNA"/>
</dbReference>
<organism evidence="2 5">
    <name type="scientific">Hydrogenophaga crassostreae</name>
    <dbReference type="NCBI Taxonomy" id="1763535"/>
    <lineage>
        <taxon>Bacteria</taxon>
        <taxon>Pseudomonadati</taxon>
        <taxon>Pseudomonadota</taxon>
        <taxon>Betaproteobacteria</taxon>
        <taxon>Burkholderiales</taxon>
        <taxon>Comamonadaceae</taxon>
        <taxon>Hydrogenophaga</taxon>
    </lineage>
</organism>
<dbReference type="Proteomes" id="UP000185657">
    <property type="component" value="Unassembled WGS sequence"/>
</dbReference>
<evidence type="ECO:0000313" key="5">
    <source>
        <dbReference type="Proteomes" id="UP000185680"/>
    </source>
</evidence>
<reference evidence="2 5" key="2">
    <citation type="submission" date="2016-10" db="EMBL/GenBank/DDBJ databases">
        <title>Hydorgenophaga sp. LPB0072 isolated from gastropod.</title>
        <authorList>
            <person name="Kim E."/>
            <person name="Yi H."/>
        </authorList>
    </citation>
    <scope>NUCLEOTIDE SEQUENCE [LARGE SCALE GENOMIC DNA]</scope>
    <source>
        <strain evidence="2 5">LPB0072</strain>
    </source>
</reference>